<dbReference type="PANTHER" id="PTHR47843">
    <property type="entry name" value="BTB DOMAIN-CONTAINING PROTEIN-RELATED"/>
    <property type="match status" value="1"/>
</dbReference>
<protein>
    <recommendedName>
        <fullName evidence="1">BTB domain-containing protein</fullName>
    </recommendedName>
</protein>
<reference evidence="2" key="1">
    <citation type="submission" date="2021-12" db="EMBL/GenBank/DDBJ databases">
        <authorList>
            <person name="Zaccaron A."/>
            <person name="Stergiopoulos I."/>
        </authorList>
    </citation>
    <scope>NUCLEOTIDE SEQUENCE</scope>
    <source>
        <strain evidence="2">Race5_Kim</strain>
    </source>
</reference>
<dbReference type="PANTHER" id="PTHR47843:SF2">
    <property type="entry name" value="BTB DOMAIN-CONTAINING PROTEIN"/>
    <property type="match status" value="1"/>
</dbReference>
<proteinExistence type="predicted"/>
<organism evidence="2 3">
    <name type="scientific">Passalora fulva</name>
    <name type="common">Tomato leaf mold</name>
    <name type="synonym">Cladosporium fulvum</name>
    <dbReference type="NCBI Taxonomy" id="5499"/>
    <lineage>
        <taxon>Eukaryota</taxon>
        <taxon>Fungi</taxon>
        <taxon>Dikarya</taxon>
        <taxon>Ascomycota</taxon>
        <taxon>Pezizomycotina</taxon>
        <taxon>Dothideomycetes</taxon>
        <taxon>Dothideomycetidae</taxon>
        <taxon>Mycosphaerellales</taxon>
        <taxon>Mycosphaerellaceae</taxon>
        <taxon>Fulvia</taxon>
    </lineage>
</organism>
<evidence type="ECO:0000313" key="3">
    <source>
        <dbReference type="Proteomes" id="UP000756132"/>
    </source>
</evidence>
<keyword evidence="3" id="KW-1185">Reference proteome</keyword>
<dbReference type="AlphaFoldDB" id="A0A9Q8LDQ1"/>
<dbReference type="OrthoDB" id="3647298at2759"/>
<dbReference type="Proteomes" id="UP000756132">
    <property type="component" value="Chromosome 3"/>
</dbReference>
<name>A0A9Q8LDQ1_PASFU</name>
<dbReference type="EMBL" id="CP090165">
    <property type="protein sequence ID" value="UJO15339.1"/>
    <property type="molecule type" value="Genomic_DNA"/>
</dbReference>
<dbReference type="Gene3D" id="3.30.710.10">
    <property type="entry name" value="Potassium Channel Kv1.1, Chain A"/>
    <property type="match status" value="1"/>
</dbReference>
<dbReference type="SUPFAM" id="SSF54695">
    <property type="entry name" value="POZ domain"/>
    <property type="match status" value="1"/>
</dbReference>
<dbReference type="InterPro" id="IPR011333">
    <property type="entry name" value="SKP1/BTB/POZ_sf"/>
</dbReference>
<feature type="domain" description="BTB" evidence="1">
    <location>
        <begin position="12"/>
        <end position="81"/>
    </location>
</feature>
<accession>A0A9Q8LDQ1</accession>
<dbReference type="InterPro" id="IPR000210">
    <property type="entry name" value="BTB/POZ_dom"/>
</dbReference>
<reference evidence="2" key="2">
    <citation type="journal article" date="2022" name="Microb. Genom.">
        <title>A chromosome-scale genome assembly of the tomato pathogen Cladosporium fulvum reveals a compartmentalized genome architecture and the presence of a dispensable chromosome.</title>
        <authorList>
            <person name="Zaccaron A.Z."/>
            <person name="Chen L.H."/>
            <person name="Samaras A."/>
            <person name="Stergiopoulos I."/>
        </authorList>
    </citation>
    <scope>NUCLEOTIDE SEQUENCE</scope>
    <source>
        <strain evidence="2">Race5_Kim</strain>
    </source>
</reference>
<evidence type="ECO:0000259" key="1">
    <source>
        <dbReference type="PROSITE" id="PS50097"/>
    </source>
</evidence>
<gene>
    <name evidence="2" type="ORF">CLAFUR5_08340</name>
</gene>
<dbReference type="KEGG" id="ffu:CLAFUR5_08340"/>
<dbReference type="CDD" id="cd18186">
    <property type="entry name" value="BTB_POZ_ZBTB_KLHL-like"/>
    <property type="match status" value="1"/>
</dbReference>
<sequence>MLEEAASQFAAKPVIVKVGDPATVFHVNEDLLCDNSKFFKAALKKEWREGQTRKIDLAEHGPEVFNLWLNWLHGRRILMDNDDGENAVQHFDYGLLIKAYHLGDMLLDRDFKDALCDALAVTMSRPVKGIVTVPNEMNRKSLYEVTAEGARIRRLVVDRVVRSSNGHNICSEADHPAAFLLDCARANLTQNDDPKARLATPAKVEACEFHEHGADACYRTKYANISVLSVELEVHRRGV</sequence>
<dbReference type="RefSeq" id="XP_047759705.1">
    <property type="nucleotide sequence ID" value="XM_047907488.1"/>
</dbReference>
<dbReference type="GeneID" id="71988218"/>
<dbReference type="PROSITE" id="PS50097">
    <property type="entry name" value="BTB"/>
    <property type="match status" value="1"/>
</dbReference>
<evidence type="ECO:0000313" key="2">
    <source>
        <dbReference type="EMBL" id="UJO15339.1"/>
    </source>
</evidence>